<organism evidence="1 2">
    <name type="scientific">Pseudoduganella aquatica</name>
    <dbReference type="NCBI Taxonomy" id="2660641"/>
    <lineage>
        <taxon>Bacteria</taxon>
        <taxon>Pseudomonadati</taxon>
        <taxon>Pseudomonadota</taxon>
        <taxon>Betaproteobacteria</taxon>
        <taxon>Burkholderiales</taxon>
        <taxon>Oxalobacteraceae</taxon>
        <taxon>Telluria group</taxon>
        <taxon>Pseudoduganella</taxon>
    </lineage>
</organism>
<dbReference type="AlphaFoldDB" id="A0A7X4HAW2"/>
<evidence type="ECO:0000313" key="1">
    <source>
        <dbReference type="EMBL" id="MYN07192.1"/>
    </source>
</evidence>
<comment type="caution">
    <text evidence="1">The sequence shown here is derived from an EMBL/GenBank/DDBJ whole genome shotgun (WGS) entry which is preliminary data.</text>
</comment>
<accession>A0A7X4HAW2</accession>
<gene>
    <name evidence="1" type="ORF">GTP77_07550</name>
</gene>
<name>A0A7X4HAW2_9BURK</name>
<dbReference type="Proteomes" id="UP000450676">
    <property type="component" value="Unassembled WGS sequence"/>
</dbReference>
<reference evidence="1 2" key="1">
    <citation type="submission" date="2019-12" db="EMBL/GenBank/DDBJ databases">
        <title>Novel species isolated from a subtropical stream in China.</title>
        <authorList>
            <person name="Lu H."/>
        </authorList>
    </citation>
    <scope>NUCLEOTIDE SEQUENCE [LARGE SCALE GENOMIC DNA]</scope>
    <source>
        <strain evidence="1 2">FT127W</strain>
    </source>
</reference>
<dbReference type="RefSeq" id="WP_161071564.1">
    <property type="nucleotide sequence ID" value="NZ_CP086370.1"/>
</dbReference>
<proteinExistence type="predicted"/>
<dbReference type="EMBL" id="WWCU01000006">
    <property type="protein sequence ID" value="MYN07192.1"/>
    <property type="molecule type" value="Genomic_DNA"/>
</dbReference>
<evidence type="ECO:0000313" key="2">
    <source>
        <dbReference type="Proteomes" id="UP000450676"/>
    </source>
</evidence>
<keyword evidence="2" id="KW-1185">Reference proteome</keyword>
<protein>
    <submittedName>
        <fullName evidence="1">Uncharacterized protein</fullName>
    </submittedName>
</protein>
<sequence>MQFLTLEQLQQDHAAGRVDSITLQADGAGFEVQIVAGGGLHRLARRFTEPGEALQLLRDAGISDVHIAGNDAASHAIRKALSGLEDGSNTIYAPDDWELLRTNKRMQRDAP</sequence>